<dbReference type="InterPro" id="IPR011862">
    <property type="entry name" value="Phos-bd"/>
</dbReference>
<dbReference type="STRING" id="1707952.A6A03_11810"/>
<dbReference type="EMBL" id="LWQS01000042">
    <property type="protein sequence ID" value="OAN46839.1"/>
    <property type="molecule type" value="Genomic_DNA"/>
</dbReference>
<dbReference type="PANTHER" id="PTHR30570:SF1">
    <property type="entry name" value="PHOSPHATE-BINDING PROTEIN PSTS"/>
    <property type="match status" value="1"/>
</dbReference>
<feature type="domain" description="PBP" evidence="6">
    <location>
        <begin position="66"/>
        <end position="316"/>
    </location>
</feature>
<dbReference type="InterPro" id="IPR024370">
    <property type="entry name" value="PBP_domain"/>
</dbReference>
<dbReference type="Proteomes" id="UP000078287">
    <property type="component" value="Unassembled WGS sequence"/>
</dbReference>
<dbReference type="OrthoDB" id="9790048at2"/>
<evidence type="ECO:0000313" key="7">
    <source>
        <dbReference type="EMBL" id="OAN46839.1"/>
    </source>
</evidence>
<accession>A0A178MDJ5</accession>
<evidence type="ECO:0000256" key="1">
    <source>
        <dbReference type="ARBA" id="ARBA00008725"/>
    </source>
</evidence>
<evidence type="ECO:0000256" key="2">
    <source>
        <dbReference type="ARBA" id="ARBA00022448"/>
    </source>
</evidence>
<dbReference type="AlphaFoldDB" id="A0A178MDJ5"/>
<dbReference type="Gene3D" id="3.40.190.10">
    <property type="entry name" value="Periplasmic binding protein-like II"/>
    <property type="match status" value="2"/>
</dbReference>
<comment type="function">
    <text evidence="4">Involved in the system for phosphate transport across the cytoplasmic membrane.</text>
</comment>
<dbReference type="SUPFAM" id="SSF53850">
    <property type="entry name" value="Periplasmic binding protein-like II"/>
    <property type="match status" value="1"/>
</dbReference>
<dbReference type="PROSITE" id="PS51257">
    <property type="entry name" value="PROKAR_LIPOPROTEIN"/>
    <property type="match status" value="1"/>
</dbReference>
<feature type="signal peptide" evidence="4">
    <location>
        <begin position="1"/>
        <end position="24"/>
    </location>
</feature>
<keyword evidence="3 4" id="KW-0732">Signal</keyword>
<dbReference type="CDD" id="cd13654">
    <property type="entry name" value="PBP2_phosphate_like_2"/>
    <property type="match status" value="1"/>
</dbReference>
<keyword evidence="4" id="KW-0592">Phosphate transport</keyword>
<organism evidence="7 8">
    <name type="scientific">Chloroflexus islandicus</name>
    <dbReference type="NCBI Taxonomy" id="1707952"/>
    <lineage>
        <taxon>Bacteria</taxon>
        <taxon>Bacillati</taxon>
        <taxon>Chloroflexota</taxon>
        <taxon>Chloroflexia</taxon>
        <taxon>Chloroflexales</taxon>
        <taxon>Chloroflexineae</taxon>
        <taxon>Chloroflexaceae</taxon>
        <taxon>Chloroflexus</taxon>
    </lineage>
</organism>
<dbReference type="InterPro" id="IPR050811">
    <property type="entry name" value="Phosphate_ABC_transporter"/>
</dbReference>
<keyword evidence="8" id="KW-1185">Reference proteome</keyword>
<dbReference type="GO" id="GO:0006817">
    <property type="term" value="P:phosphate ion transport"/>
    <property type="evidence" value="ECO:0007669"/>
    <property type="project" value="UniProtKB-UniRule"/>
</dbReference>
<sequence length="372" mass="40271">MNIWRIAALSLVALLLVACGGTTAALPSPTPVPSPTAPPPPSPLPEPTIPPFTPTPALALPNTNLAALKGEIKIDGSSTVFPITEQVAIAFNELAPDVTIRLGVSGTGGGFTRFCAGETDISNASRPIKQRELEACTANGIQFIELPVAFDGLSVVVHPQNDWAQCLTVADLKRMWEPEAEGQITRWNQIRPEWPDQPLRLYGAGADSGTYDYFTSAIVGKEGVSRGDYTASEDDYLLAQDVAADRFGLAFFGYAYYVEYTGQLRAVAIDSGTGCVAPSETTIADGSYQPLSRPIFMYVRVDALERPEVRAFVDVYLRNGELFVNKARYIPLPARAYELAIRRVERRITGSVFAGGSQVGLSIEQLLQLEDR</sequence>
<feature type="region of interest" description="Disordered" evidence="5">
    <location>
        <begin position="27"/>
        <end position="55"/>
    </location>
</feature>
<proteinExistence type="inferred from homology"/>
<keyword evidence="2 4" id="KW-0813">Transport</keyword>
<evidence type="ECO:0000256" key="4">
    <source>
        <dbReference type="RuleBase" id="RU367119"/>
    </source>
</evidence>
<dbReference type="Pfam" id="PF12849">
    <property type="entry name" value="PBP_like_2"/>
    <property type="match status" value="1"/>
</dbReference>
<evidence type="ECO:0000256" key="3">
    <source>
        <dbReference type="ARBA" id="ARBA00022729"/>
    </source>
</evidence>
<dbReference type="RefSeq" id="WP_066785426.1">
    <property type="nucleotide sequence ID" value="NZ_LWQS01000042.1"/>
</dbReference>
<name>A0A178MDJ5_9CHLR</name>
<dbReference type="GO" id="GO:0042301">
    <property type="term" value="F:phosphate ion binding"/>
    <property type="evidence" value="ECO:0007669"/>
    <property type="project" value="UniProtKB-UniRule"/>
</dbReference>
<dbReference type="FunFam" id="3.40.190.10:FF:000156">
    <property type="entry name" value="Phosphate ABC transporter, phosphate-binding protein"/>
    <property type="match status" value="1"/>
</dbReference>
<reference evidence="7 8" key="1">
    <citation type="submission" date="2016-04" db="EMBL/GenBank/DDBJ databases">
        <title>Chloroflexus islandicus sp. nov., a thermophilic filamentous anoxygenic phototrophic bacterium from geyser Strokkur (Iceland).</title>
        <authorList>
            <person name="Gaisin V.A."/>
            <person name="Kalashnikov A.M."/>
            <person name="Sukhacheva M.V."/>
            <person name="Grouzdev D.S."/>
            <person name="Ivanov T.M."/>
            <person name="Kuznetsov B."/>
            <person name="Gorlenko V.M."/>
        </authorList>
    </citation>
    <scope>NUCLEOTIDE SEQUENCE [LARGE SCALE GENOMIC DNA]</scope>
    <source>
        <strain evidence="8">isl-2</strain>
    </source>
</reference>
<feature type="compositionally biased region" description="Pro residues" evidence="5">
    <location>
        <begin position="28"/>
        <end position="54"/>
    </location>
</feature>
<comment type="caution">
    <text evidence="7">The sequence shown here is derived from an EMBL/GenBank/DDBJ whole genome shotgun (WGS) entry which is preliminary data.</text>
</comment>
<comment type="similarity">
    <text evidence="1 4">Belongs to the PstS family.</text>
</comment>
<dbReference type="PANTHER" id="PTHR30570">
    <property type="entry name" value="PERIPLASMIC PHOSPHATE BINDING COMPONENT OF PHOSPHATE ABC TRANSPORTER"/>
    <property type="match status" value="1"/>
</dbReference>
<gene>
    <name evidence="7" type="ORF">A6A03_11810</name>
</gene>
<evidence type="ECO:0000256" key="5">
    <source>
        <dbReference type="SAM" id="MobiDB-lite"/>
    </source>
</evidence>
<dbReference type="NCBIfam" id="TIGR02136">
    <property type="entry name" value="ptsS_2"/>
    <property type="match status" value="1"/>
</dbReference>
<feature type="chain" id="PRO_5027165962" description="Phosphate-binding protein" evidence="4">
    <location>
        <begin position="25"/>
        <end position="372"/>
    </location>
</feature>
<protein>
    <recommendedName>
        <fullName evidence="4">Phosphate-binding protein</fullName>
    </recommendedName>
</protein>
<evidence type="ECO:0000259" key="6">
    <source>
        <dbReference type="Pfam" id="PF12849"/>
    </source>
</evidence>
<evidence type="ECO:0000313" key="8">
    <source>
        <dbReference type="Proteomes" id="UP000078287"/>
    </source>
</evidence>